<dbReference type="Proteomes" id="UP001157186">
    <property type="component" value="Unassembled WGS sequence"/>
</dbReference>
<sequence length="162" mass="18062">MPREKRKNKAAEIRAYQDSLTESRENDANRDTEFAAAGGVAISTRAGGSGLKRHQLFNPETIAGSSVTTQQKDGEIETEIISFHNDEGESAEVHYHPKTREVHQVFRGRGRGAGRSTTKYRNLSPDSMREVSGYTRRTMTGDTKSRAHQRAQRAVQAELDTN</sequence>
<protein>
    <submittedName>
        <fullName evidence="2">Uncharacterized protein</fullName>
    </submittedName>
</protein>
<accession>A0ABQ6GXH2</accession>
<keyword evidence="3" id="KW-1185">Reference proteome</keyword>
<feature type="compositionally biased region" description="Low complexity" evidence="1">
    <location>
        <begin position="152"/>
        <end position="162"/>
    </location>
</feature>
<feature type="region of interest" description="Disordered" evidence="1">
    <location>
        <begin position="133"/>
        <end position="162"/>
    </location>
</feature>
<proteinExistence type="predicted"/>
<name>A0ABQ6GXH2_9GAMM</name>
<feature type="region of interest" description="Disordered" evidence="1">
    <location>
        <begin position="1"/>
        <end position="29"/>
    </location>
</feature>
<gene>
    <name evidence="2" type="ORF">tinsulaeT_37090</name>
</gene>
<dbReference type="RefSeq" id="WP_284246349.1">
    <property type="nucleotide sequence ID" value="NZ_BSST01000001.1"/>
</dbReference>
<feature type="region of interest" description="Disordered" evidence="1">
    <location>
        <begin position="108"/>
        <end position="127"/>
    </location>
</feature>
<evidence type="ECO:0000313" key="3">
    <source>
        <dbReference type="Proteomes" id="UP001157186"/>
    </source>
</evidence>
<evidence type="ECO:0000256" key="1">
    <source>
        <dbReference type="SAM" id="MobiDB-lite"/>
    </source>
</evidence>
<reference evidence="2 3" key="1">
    <citation type="submission" date="2023-03" db="EMBL/GenBank/DDBJ databases">
        <title>Draft genome sequence of Thalassotalea insulae KCTC 62186T.</title>
        <authorList>
            <person name="Sawabe T."/>
        </authorList>
    </citation>
    <scope>NUCLEOTIDE SEQUENCE [LARGE SCALE GENOMIC DNA]</scope>
    <source>
        <strain evidence="2 3">KCTC 62186</strain>
    </source>
</reference>
<evidence type="ECO:0000313" key="2">
    <source>
        <dbReference type="EMBL" id="GLX80369.1"/>
    </source>
</evidence>
<feature type="compositionally biased region" description="Polar residues" evidence="1">
    <location>
        <begin position="116"/>
        <end position="125"/>
    </location>
</feature>
<dbReference type="EMBL" id="BSST01000001">
    <property type="protein sequence ID" value="GLX80369.1"/>
    <property type="molecule type" value="Genomic_DNA"/>
</dbReference>
<organism evidence="2 3">
    <name type="scientific">Thalassotalea insulae</name>
    <dbReference type="NCBI Taxonomy" id="2056778"/>
    <lineage>
        <taxon>Bacteria</taxon>
        <taxon>Pseudomonadati</taxon>
        <taxon>Pseudomonadota</taxon>
        <taxon>Gammaproteobacteria</taxon>
        <taxon>Alteromonadales</taxon>
        <taxon>Colwelliaceae</taxon>
        <taxon>Thalassotalea</taxon>
    </lineage>
</organism>
<comment type="caution">
    <text evidence="2">The sequence shown here is derived from an EMBL/GenBank/DDBJ whole genome shotgun (WGS) entry which is preliminary data.</text>
</comment>